<dbReference type="KEGG" id="iag:Igag_0857"/>
<dbReference type="BioCyc" id="IAGG583356:GHAH-840-MONOMER"/>
<accession>E0STQ8</accession>
<reference evidence="1 2" key="1">
    <citation type="journal article" date="2010" name="Stand. Genomic Sci.">
        <title>Complete genome sequence of Ignisphaera aggregans type strain (AQ1.S1).</title>
        <authorList>
            <person name="Goker M."/>
            <person name="Held B."/>
            <person name="Lapidus A."/>
            <person name="Nolan M."/>
            <person name="Spring S."/>
            <person name="Yasawong M."/>
            <person name="Lucas S."/>
            <person name="Glavina Del Rio T."/>
            <person name="Tice H."/>
            <person name="Cheng J.F."/>
            <person name="Goodwin L."/>
            <person name="Tapia R."/>
            <person name="Pitluck S."/>
            <person name="Liolios K."/>
            <person name="Ivanova N."/>
            <person name="Mavromatis K."/>
            <person name="Mikhailova N."/>
            <person name="Pati A."/>
            <person name="Chen A."/>
            <person name="Palaniappan K."/>
            <person name="Brambilla E."/>
            <person name="Land M."/>
            <person name="Hauser L."/>
            <person name="Chang Y.J."/>
            <person name="Jeffries C.D."/>
            <person name="Brettin T."/>
            <person name="Detter J.C."/>
            <person name="Han C."/>
            <person name="Rohde M."/>
            <person name="Sikorski J."/>
            <person name="Woyke T."/>
            <person name="Bristow J."/>
            <person name="Eisen J.A."/>
            <person name="Markowitz V."/>
            <person name="Hugenholtz P."/>
            <person name="Kyrpides N.C."/>
            <person name="Klenk H.P."/>
        </authorList>
    </citation>
    <scope>NUCLEOTIDE SEQUENCE [LARGE SCALE GENOMIC DNA]</scope>
    <source>
        <strain evidence="2">DSM 17230 / JCM 13409 / AQ1.S1</strain>
    </source>
</reference>
<name>E0STQ8_IGNAA</name>
<dbReference type="Proteomes" id="UP000001304">
    <property type="component" value="Chromosome"/>
</dbReference>
<organism evidence="1 2">
    <name type="scientific">Ignisphaera aggregans (strain DSM 17230 / JCM 13409 / AQ1.S1)</name>
    <dbReference type="NCBI Taxonomy" id="583356"/>
    <lineage>
        <taxon>Archaea</taxon>
        <taxon>Thermoproteota</taxon>
        <taxon>Thermoprotei</taxon>
        <taxon>Desulfurococcales</taxon>
        <taxon>Desulfurococcaceae</taxon>
        <taxon>Ignisphaera</taxon>
    </lineage>
</organism>
<evidence type="ECO:0000313" key="2">
    <source>
        <dbReference type="Proteomes" id="UP000001304"/>
    </source>
</evidence>
<evidence type="ECO:0000313" key="1">
    <source>
        <dbReference type="EMBL" id="ADM27674.1"/>
    </source>
</evidence>
<proteinExistence type="predicted"/>
<gene>
    <name evidence="1" type="ordered locus">Igag_0857</name>
</gene>
<protein>
    <submittedName>
        <fullName evidence="1">Uncharacterized protein</fullName>
    </submittedName>
</protein>
<dbReference type="AlphaFoldDB" id="E0STQ8"/>
<dbReference type="HOGENOM" id="CLU_671951_0_0_2"/>
<sequence>MYIQPTASTPLIPTPIRTSPTSEITPTQAVFTTVTPTATVAPLLVTSMPPPPTTLTTSISTIAIPLQGIETMTMSYRFVFSDWFIEIDITGEGKGTLTIGYMGSEPLVVENPLLPLIAGIDIELLYRDPSINTMIREPGTYYNTTMTISPGISDSISFDARDLTMIRARGRILGKIPIYIEIPIATTQTTMVVTVTQIPQAITQTITTIYSCRYVKEAEYPEPPAKDVVVTETGNETIASDGVVEIHIPMKINEPVIPIIMKNIGDVPLVVGANYIIRYTIINVTEDGIHYKIINKSAVEVMLMPIIVDFVPELQLCISNRPVDTEVIDLFTTPFVFEPSESDIITTLHLSNIEELRGFNKGWIYIKMRISYTPIKEIYRIESGNAFVSAVRLYSRREIEFVFRVYIDS</sequence>
<keyword evidence="2" id="KW-1185">Reference proteome</keyword>
<dbReference type="EMBL" id="CP002098">
    <property type="protein sequence ID" value="ADM27674.1"/>
    <property type="molecule type" value="Genomic_DNA"/>
</dbReference>
<dbReference type="STRING" id="583356.Igag_0857"/>